<dbReference type="Proteomes" id="UP000540685">
    <property type="component" value="Unassembled WGS sequence"/>
</dbReference>
<proteinExistence type="predicted"/>
<sequence>MGLAISVGIETFAIDEEGYAYRRAEMDRLSAVLAKEGVTWRQPDDPVWRGPEGTPPFMRSHVGSFPYGYLRYLHRVVALVRSGGAVTPVSSQEELARDNDLVVEEAILLSSHLLCHSDYDGYFVPVDFDDPIFLFDEAGGGGARGGGAEVIGSSHGLLAELRRCAPAIGIRLEEDGSLSDAEAARVFELPQSAPFEIESVVWLTLHEACRASIATDCAIIFH</sequence>
<reference evidence="1 2" key="1">
    <citation type="submission" date="2020-08" db="EMBL/GenBank/DDBJ databases">
        <title>Sequencing the genomes of 1000 actinobacteria strains.</title>
        <authorList>
            <person name="Klenk H.-P."/>
        </authorList>
    </citation>
    <scope>NUCLEOTIDE SEQUENCE [LARGE SCALE GENOMIC DNA]</scope>
    <source>
        <strain evidence="1 2">DSM 46887</strain>
    </source>
</reference>
<keyword evidence="2" id="KW-1185">Reference proteome</keyword>
<dbReference type="RefSeq" id="WP_184547663.1">
    <property type="nucleotide sequence ID" value="NZ_JACHMP010000001.1"/>
</dbReference>
<dbReference type="EMBL" id="JACHMP010000001">
    <property type="protein sequence ID" value="MBB5820240.1"/>
    <property type="molecule type" value="Genomic_DNA"/>
</dbReference>
<evidence type="ECO:0000313" key="2">
    <source>
        <dbReference type="Proteomes" id="UP000540685"/>
    </source>
</evidence>
<gene>
    <name evidence="1" type="ORF">F4562_003302</name>
</gene>
<comment type="caution">
    <text evidence="1">The sequence shown here is derived from an EMBL/GenBank/DDBJ whole genome shotgun (WGS) entry which is preliminary data.</text>
</comment>
<evidence type="ECO:0000313" key="1">
    <source>
        <dbReference type="EMBL" id="MBB5820240.1"/>
    </source>
</evidence>
<accession>A0A7W9MGU7</accession>
<protein>
    <submittedName>
        <fullName evidence="1">Uncharacterized protein</fullName>
    </submittedName>
</protein>
<dbReference type="AlphaFoldDB" id="A0A7W9MGU7"/>
<organism evidence="1 2">
    <name type="scientific">Streptosporangium becharense</name>
    <dbReference type="NCBI Taxonomy" id="1816182"/>
    <lineage>
        <taxon>Bacteria</taxon>
        <taxon>Bacillati</taxon>
        <taxon>Actinomycetota</taxon>
        <taxon>Actinomycetes</taxon>
        <taxon>Streptosporangiales</taxon>
        <taxon>Streptosporangiaceae</taxon>
        <taxon>Streptosporangium</taxon>
    </lineage>
</organism>
<name>A0A7W9MGU7_9ACTN</name>